<evidence type="ECO:0000313" key="3">
    <source>
        <dbReference type="Proteomes" id="UP000016930"/>
    </source>
</evidence>
<reference evidence="2 3" key="1">
    <citation type="journal article" date="2012" name="Proc. Natl. Acad. Sci. U.S.A.">
        <title>Comparative genomics of Ceriporiopsis subvermispora and Phanerochaete chrysosporium provide insight into selective ligninolysis.</title>
        <authorList>
            <person name="Fernandez-Fueyo E."/>
            <person name="Ruiz-Duenas F.J."/>
            <person name="Ferreira P."/>
            <person name="Floudas D."/>
            <person name="Hibbett D.S."/>
            <person name="Canessa P."/>
            <person name="Larrondo L.F."/>
            <person name="James T.Y."/>
            <person name="Seelenfreund D."/>
            <person name="Lobos S."/>
            <person name="Polanco R."/>
            <person name="Tello M."/>
            <person name="Honda Y."/>
            <person name="Watanabe T."/>
            <person name="Watanabe T."/>
            <person name="Ryu J.S."/>
            <person name="Kubicek C.P."/>
            <person name="Schmoll M."/>
            <person name="Gaskell J."/>
            <person name="Hammel K.E."/>
            <person name="St John F.J."/>
            <person name="Vanden Wymelenberg A."/>
            <person name="Sabat G."/>
            <person name="Splinter BonDurant S."/>
            <person name="Syed K."/>
            <person name="Yadav J.S."/>
            <person name="Doddapaneni H."/>
            <person name="Subramanian V."/>
            <person name="Lavin J.L."/>
            <person name="Oguiza J.A."/>
            <person name="Perez G."/>
            <person name="Pisabarro A.G."/>
            <person name="Ramirez L."/>
            <person name="Santoyo F."/>
            <person name="Master E."/>
            <person name="Coutinho P.M."/>
            <person name="Henrissat B."/>
            <person name="Lombard V."/>
            <person name="Magnuson J.K."/>
            <person name="Kuees U."/>
            <person name="Hori C."/>
            <person name="Igarashi K."/>
            <person name="Samejima M."/>
            <person name="Held B.W."/>
            <person name="Barry K.W."/>
            <person name="LaButti K.M."/>
            <person name="Lapidus A."/>
            <person name="Lindquist E.A."/>
            <person name="Lucas S.M."/>
            <person name="Riley R."/>
            <person name="Salamov A.A."/>
            <person name="Hoffmeister D."/>
            <person name="Schwenk D."/>
            <person name="Hadar Y."/>
            <person name="Yarden O."/>
            <person name="de Vries R.P."/>
            <person name="Wiebenga A."/>
            <person name="Stenlid J."/>
            <person name="Eastwood D."/>
            <person name="Grigoriev I.V."/>
            <person name="Berka R.M."/>
            <person name="Blanchette R.A."/>
            <person name="Kersten P."/>
            <person name="Martinez A.T."/>
            <person name="Vicuna R."/>
            <person name="Cullen D."/>
        </authorList>
    </citation>
    <scope>NUCLEOTIDE SEQUENCE [LARGE SCALE GENOMIC DNA]</scope>
    <source>
        <strain evidence="2 3">B</strain>
    </source>
</reference>
<dbReference type="Proteomes" id="UP000016930">
    <property type="component" value="Unassembled WGS sequence"/>
</dbReference>
<keyword evidence="3" id="KW-1185">Reference proteome</keyword>
<accession>M2R510</accession>
<proteinExistence type="predicted"/>
<dbReference type="EMBL" id="KB445793">
    <property type="protein sequence ID" value="EMD39660.1"/>
    <property type="molecule type" value="Genomic_DNA"/>
</dbReference>
<dbReference type="AlphaFoldDB" id="M2R510"/>
<evidence type="ECO:0000313" key="2">
    <source>
        <dbReference type="EMBL" id="EMD39660.1"/>
    </source>
</evidence>
<dbReference type="HOGENOM" id="CLU_2757561_0_0_1"/>
<gene>
    <name evidence="2" type="ORF">CERSUDRAFT_111965</name>
</gene>
<name>M2R510_CERS8</name>
<sequence length="70" mass="7275">MPANATFAYKMATISRRGSPSIESSRATAFPILHADSPANAAHSSRPQHAASTSQNTIRSSAGVVAAVFF</sequence>
<organism evidence="2 3">
    <name type="scientific">Ceriporiopsis subvermispora (strain B)</name>
    <name type="common">White-rot fungus</name>
    <name type="synonym">Gelatoporia subvermispora</name>
    <dbReference type="NCBI Taxonomy" id="914234"/>
    <lineage>
        <taxon>Eukaryota</taxon>
        <taxon>Fungi</taxon>
        <taxon>Dikarya</taxon>
        <taxon>Basidiomycota</taxon>
        <taxon>Agaricomycotina</taxon>
        <taxon>Agaricomycetes</taxon>
        <taxon>Polyporales</taxon>
        <taxon>Gelatoporiaceae</taxon>
        <taxon>Gelatoporia</taxon>
    </lineage>
</organism>
<feature type="region of interest" description="Disordered" evidence="1">
    <location>
        <begin position="37"/>
        <end position="58"/>
    </location>
</feature>
<protein>
    <submittedName>
        <fullName evidence="2">Uncharacterized protein</fullName>
    </submittedName>
</protein>
<feature type="compositionally biased region" description="Polar residues" evidence="1">
    <location>
        <begin position="42"/>
        <end position="58"/>
    </location>
</feature>
<evidence type="ECO:0000256" key="1">
    <source>
        <dbReference type="SAM" id="MobiDB-lite"/>
    </source>
</evidence>